<protein>
    <recommendedName>
        <fullName evidence="6">RING-type domain-containing protein</fullName>
    </recommendedName>
</protein>
<name>A0AAD1XSL2_EUPCR</name>
<dbReference type="GO" id="GO:0008270">
    <property type="term" value="F:zinc ion binding"/>
    <property type="evidence" value="ECO:0007669"/>
    <property type="project" value="UniProtKB-KW"/>
</dbReference>
<evidence type="ECO:0000259" key="6">
    <source>
        <dbReference type="PROSITE" id="PS50089"/>
    </source>
</evidence>
<reference evidence="7" key="1">
    <citation type="submission" date="2023-07" db="EMBL/GenBank/DDBJ databases">
        <authorList>
            <consortium name="AG Swart"/>
            <person name="Singh M."/>
            <person name="Singh A."/>
            <person name="Seah K."/>
            <person name="Emmerich C."/>
        </authorList>
    </citation>
    <scope>NUCLEOTIDE SEQUENCE</scope>
    <source>
        <strain evidence="7">DP1</strain>
    </source>
</reference>
<keyword evidence="5" id="KW-0472">Membrane</keyword>
<dbReference type="SUPFAM" id="SSF57850">
    <property type="entry name" value="RING/U-box"/>
    <property type="match status" value="1"/>
</dbReference>
<feature type="transmembrane region" description="Helical" evidence="5">
    <location>
        <begin position="131"/>
        <end position="156"/>
    </location>
</feature>
<keyword evidence="3" id="KW-0862">Zinc</keyword>
<feature type="transmembrane region" description="Helical" evidence="5">
    <location>
        <begin position="53"/>
        <end position="72"/>
    </location>
</feature>
<dbReference type="Proteomes" id="UP001295684">
    <property type="component" value="Unassembled WGS sequence"/>
</dbReference>
<proteinExistence type="predicted"/>
<keyword evidence="8" id="KW-1185">Reference proteome</keyword>
<dbReference type="InterPro" id="IPR001841">
    <property type="entry name" value="Znf_RING"/>
</dbReference>
<evidence type="ECO:0000313" key="7">
    <source>
        <dbReference type="EMBL" id="CAI2378074.1"/>
    </source>
</evidence>
<comment type="caution">
    <text evidence="7">The sequence shown here is derived from an EMBL/GenBank/DDBJ whole genome shotgun (WGS) entry which is preliminary data.</text>
</comment>
<dbReference type="EMBL" id="CAMPGE010019764">
    <property type="protein sequence ID" value="CAI2378074.1"/>
    <property type="molecule type" value="Genomic_DNA"/>
</dbReference>
<keyword evidence="1" id="KW-0479">Metal-binding</keyword>
<sequence length="251" mass="29305">MMTRNHRHPRSGNLTRKISDVETHICGEVVLLLFFGTLLGVEFNNSCILANRQQIIVFLIYLTGFKIPINVLKSYTLRRYHKESIAGLGCGVVSKIFLTGWMIYSYINFFSHHNENGTCQNYWPIYLYLGYGFYVFLQACIFICTCSILLVFICIYTRRMNRPNWTGANNQMLNRLVRTNFTPENYNEDEACPVCLEEFKEEDEIITLPCNGRHIFHTKCILEWLPRNNACPLCKEPVSIESIERQQNDDE</sequence>
<evidence type="ECO:0000256" key="3">
    <source>
        <dbReference type="ARBA" id="ARBA00022833"/>
    </source>
</evidence>
<keyword evidence="5" id="KW-0812">Transmembrane</keyword>
<gene>
    <name evidence="7" type="ORF">ECRASSUSDP1_LOCUS19466</name>
</gene>
<evidence type="ECO:0000256" key="5">
    <source>
        <dbReference type="SAM" id="Phobius"/>
    </source>
</evidence>
<feature type="domain" description="RING-type" evidence="6">
    <location>
        <begin position="192"/>
        <end position="235"/>
    </location>
</feature>
<evidence type="ECO:0000256" key="4">
    <source>
        <dbReference type="PROSITE-ProRule" id="PRU00175"/>
    </source>
</evidence>
<evidence type="ECO:0000256" key="2">
    <source>
        <dbReference type="ARBA" id="ARBA00022771"/>
    </source>
</evidence>
<dbReference type="InterPro" id="IPR051834">
    <property type="entry name" value="RING_finger_E3_ligase"/>
</dbReference>
<organism evidence="7 8">
    <name type="scientific">Euplotes crassus</name>
    <dbReference type="NCBI Taxonomy" id="5936"/>
    <lineage>
        <taxon>Eukaryota</taxon>
        <taxon>Sar</taxon>
        <taxon>Alveolata</taxon>
        <taxon>Ciliophora</taxon>
        <taxon>Intramacronucleata</taxon>
        <taxon>Spirotrichea</taxon>
        <taxon>Hypotrichia</taxon>
        <taxon>Euplotida</taxon>
        <taxon>Euplotidae</taxon>
        <taxon>Moneuplotes</taxon>
    </lineage>
</organism>
<evidence type="ECO:0000256" key="1">
    <source>
        <dbReference type="ARBA" id="ARBA00022723"/>
    </source>
</evidence>
<dbReference type="Pfam" id="PF13639">
    <property type="entry name" value="zf-RING_2"/>
    <property type="match status" value="1"/>
</dbReference>
<dbReference type="PROSITE" id="PS50089">
    <property type="entry name" value="ZF_RING_2"/>
    <property type="match status" value="1"/>
</dbReference>
<dbReference type="GO" id="GO:0006511">
    <property type="term" value="P:ubiquitin-dependent protein catabolic process"/>
    <property type="evidence" value="ECO:0007669"/>
    <property type="project" value="TreeGrafter"/>
</dbReference>
<dbReference type="CDD" id="cd16469">
    <property type="entry name" value="RING-H2_RNF24-like"/>
    <property type="match status" value="1"/>
</dbReference>
<dbReference type="PANTHER" id="PTHR45931">
    <property type="entry name" value="SI:CH211-59O9.10"/>
    <property type="match status" value="1"/>
</dbReference>
<dbReference type="GO" id="GO:0005634">
    <property type="term" value="C:nucleus"/>
    <property type="evidence" value="ECO:0007669"/>
    <property type="project" value="TreeGrafter"/>
</dbReference>
<dbReference type="Gene3D" id="3.30.40.10">
    <property type="entry name" value="Zinc/RING finger domain, C3HC4 (zinc finger)"/>
    <property type="match status" value="1"/>
</dbReference>
<keyword evidence="2 4" id="KW-0863">Zinc-finger</keyword>
<keyword evidence="5" id="KW-1133">Transmembrane helix</keyword>
<accession>A0AAD1XSL2</accession>
<feature type="transmembrane region" description="Helical" evidence="5">
    <location>
        <begin position="21"/>
        <end position="41"/>
    </location>
</feature>
<dbReference type="PANTHER" id="PTHR45931:SF16">
    <property type="entry name" value="RING_U-BOX SUPERFAMILY PROTEIN"/>
    <property type="match status" value="1"/>
</dbReference>
<feature type="transmembrane region" description="Helical" evidence="5">
    <location>
        <begin position="84"/>
        <end position="107"/>
    </location>
</feature>
<dbReference type="SMART" id="SM00184">
    <property type="entry name" value="RING"/>
    <property type="match status" value="1"/>
</dbReference>
<evidence type="ECO:0000313" key="8">
    <source>
        <dbReference type="Proteomes" id="UP001295684"/>
    </source>
</evidence>
<dbReference type="InterPro" id="IPR013083">
    <property type="entry name" value="Znf_RING/FYVE/PHD"/>
</dbReference>
<dbReference type="GO" id="GO:0061630">
    <property type="term" value="F:ubiquitin protein ligase activity"/>
    <property type="evidence" value="ECO:0007669"/>
    <property type="project" value="TreeGrafter"/>
</dbReference>
<dbReference type="AlphaFoldDB" id="A0AAD1XSL2"/>